<evidence type="ECO:0000313" key="8">
    <source>
        <dbReference type="Proteomes" id="UP000475862"/>
    </source>
</evidence>
<keyword evidence="5" id="KW-0539">Nucleus</keyword>
<reference evidence="7 8" key="1">
    <citation type="submission" date="2019-08" db="EMBL/GenBank/DDBJ databases">
        <title>The genome of the soybean aphid Biotype 1, its phylome, world population structure and adaptation to the North American continent.</title>
        <authorList>
            <person name="Giordano R."/>
            <person name="Donthu R.K."/>
            <person name="Hernandez A.G."/>
            <person name="Wright C.L."/>
            <person name="Zimin A.V."/>
        </authorList>
    </citation>
    <scope>NUCLEOTIDE SEQUENCE [LARGE SCALE GENOMIC DNA]</scope>
    <source>
        <tissue evidence="7">Whole aphids</tissue>
    </source>
</reference>
<dbReference type="Proteomes" id="UP000475862">
    <property type="component" value="Unassembled WGS sequence"/>
</dbReference>
<keyword evidence="3" id="KW-0863">Zinc-finger</keyword>
<dbReference type="InterPro" id="IPR008906">
    <property type="entry name" value="HATC_C_dom"/>
</dbReference>
<evidence type="ECO:0000256" key="2">
    <source>
        <dbReference type="ARBA" id="ARBA00022723"/>
    </source>
</evidence>
<proteinExistence type="predicted"/>
<dbReference type="InterPro" id="IPR052035">
    <property type="entry name" value="ZnF_BED_domain_contain"/>
</dbReference>
<dbReference type="InterPro" id="IPR012337">
    <property type="entry name" value="RNaseH-like_sf"/>
</dbReference>
<evidence type="ECO:0000313" key="7">
    <source>
        <dbReference type="EMBL" id="KAE9543717.1"/>
    </source>
</evidence>
<dbReference type="OrthoDB" id="6617368at2759"/>
<comment type="subcellular location">
    <subcellularLocation>
        <location evidence="1">Nucleus</location>
    </subcellularLocation>
</comment>
<dbReference type="GO" id="GO:0046983">
    <property type="term" value="F:protein dimerization activity"/>
    <property type="evidence" value="ECO:0007669"/>
    <property type="project" value="InterPro"/>
</dbReference>
<keyword evidence="4" id="KW-0862">Zinc</keyword>
<dbReference type="PANTHER" id="PTHR46481:SF10">
    <property type="entry name" value="ZINC FINGER BED DOMAIN-CONTAINING PROTEIN 39"/>
    <property type="match status" value="1"/>
</dbReference>
<organism evidence="7 8">
    <name type="scientific">Aphis glycines</name>
    <name type="common">Soybean aphid</name>
    <dbReference type="NCBI Taxonomy" id="307491"/>
    <lineage>
        <taxon>Eukaryota</taxon>
        <taxon>Metazoa</taxon>
        <taxon>Ecdysozoa</taxon>
        <taxon>Arthropoda</taxon>
        <taxon>Hexapoda</taxon>
        <taxon>Insecta</taxon>
        <taxon>Pterygota</taxon>
        <taxon>Neoptera</taxon>
        <taxon>Paraneoptera</taxon>
        <taxon>Hemiptera</taxon>
        <taxon>Sternorrhyncha</taxon>
        <taxon>Aphidomorpha</taxon>
        <taxon>Aphidoidea</taxon>
        <taxon>Aphididae</taxon>
        <taxon>Aphidini</taxon>
        <taxon>Aphis</taxon>
        <taxon>Aphis</taxon>
    </lineage>
</organism>
<sequence length="308" mass="35343">MGVNVPLKVLQDVATRWNATFYMLERFVQLETSTRGTMGLLDNAPPCLNSDEWIAIKEFCIILRPFEEATRAVSGEQYITASLVIVIAQGLKNVCEQMKNENYSIRTLGLINNILNDMKDRQNWGNIENSKTLRRCTFLDPRFKNLPFTHNENMLNSLKNDIVELTAKIISTYRSESTSVEHEPQISNQPSETLTPEVKKLSIWESIDKCVSQMQPSIETSTSPAIVEVQRYLEEPVLKRNSNPLEWWQEHKYNYPFLNVLARRMLCCLGSSVPCERVFSKAGLLISDRRSCLNTKKAEMLLFLNQNA</sequence>
<keyword evidence="8" id="KW-1185">Reference proteome</keyword>
<accession>A0A6G0U433</accession>
<dbReference type="EMBL" id="VYZN01000007">
    <property type="protein sequence ID" value="KAE9543717.1"/>
    <property type="molecule type" value="Genomic_DNA"/>
</dbReference>
<dbReference type="SUPFAM" id="SSF53098">
    <property type="entry name" value="Ribonuclease H-like"/>
    <property type="match status" value="1"/>
</dbReference>
<keyword evidence="2" id="KW-0479">Metal-binding</keyword>
<dbReference type="AlphaFoldDB" id="A0A6G0U433"/>
<evidence type="ECO:0000256" key="3">
    <source>
        <dbReference type="ARBA" id="ARBA00022771"/>
    </source>
</evidence>
<evidence type="ECO:0000256" key="5">
    <source>
        <dbReference type="ARBA" id="ARBA00023242"/>
    </source>
</evidence>
<dbReference type="PANTHER" id="PTHR46481">
    <property type="entry name" value="ZINC FINGER BED DOMAIN-CONTAINING PROTEIN 4"/>
    <property type="match status" value="1"/>
</dbReference>
<comment type="caution">
    <text evidence="7">The sequence shown here is derived from an EMBL/GenBank/DDBJ whole genome shotgun (WGS) entry which is preliminary data.</text>
</comment>
<feature type="domain" description="HAT C-terminal dimerisation" evidence="6">
    <location>
        <begin position="228"/>
        <end position="307"/>
    </location>
</feature>
<evidence type="ECO:0000259" key="6">
    <source>
        <dbReference type="Pfam" id="PF05699"/>
    </source>
</evidence>
<gene>
    <name evidence="7" type="ORF">AGLY_002113</name>
</gene>
<protein>
    <recommendedName>
        <fullName evidence="6">HAT C-terminal dimerisation domain-containing protein</fullName>
    </recommendedName>
</protein>
<evidence type="ECO:0000256" key="1">
    <source>
        <dbReference type="ARBA" id="ARBA00004123"/>
    </source>
</evidence>
<dbReference type="GO" id="GO:0005634">
    <property type="term" value="C:nucleus"/>
    <property type="evidence" value="ECO:0007669"/>
    <property type="project" value="UniProtKB-SubCell"/>
</dbReference>
<dbReference type="Pfam" id="PF05699">
    <property type="entry name" value="Dimer_Tnp_hAT"/>
    <property type="match status" value="1"/>
</dbReference>
<evidence type="ECO:0000256" key="4">
    <source>
        <dbReference type="ARBA" id="ARBA00022833"/>
    </source>
</evidence>
<dbReference type="GO" id="GO:0008270">
    <property type="term" value="F:zinc ion binding"/>
    <property type="evidence" value="ECO:0007669"/>
    <property type="project" value="UniProtKB-KW"/>
</dbReference>
<name>A0A6G0U433_APHGL</name>